<dbReference type="CDD" id="cd00130">
    <property type="entry name" value="PAS"/>
    <property type="match status" value="3"/>
</dbReference>
<dbReference type="SUPFAM" id="SSF55073">
    <property type="entry name" value="Nucleotide cyclase"/>
    <property type="match status" value="1"/>
</dbReference>
<dbReference type="SMART" id="SM00267">
    <property type="entry name" value="GGDEF"/>
    <property type="match status" value="1"/>
</dbReference>
<sequence>MILPLRIFIPLLLFVFTVGVALYSLTYGKKLEIKEVEESALISLSDQMSKLQERFEYLLLNNEQVRVEDVLANLVTDPNVQFAELTDENGIVIASIQRESIGKTLDAVLPAVTPAQAAIRNKIISNVKNFQKHYVHLTLDANSAGGFYPIRLDGAQGNAAARTGLLYMRRDLVVPKMKAIQRVHDQVFQFSAFTAGLAVLLWLLLHYFVTRRVERVVTVAQRFSAGDVHARTGLKGADEIAHFGQVFDQMVDRILENKLRIEQSEKRFRALFNSGQDGIFVYHLTPDGKPGNFIEVNEIACQRLGYSKEELLERSVLDILVSEDNAKIPWLGKNPASGNSYMMETTHVTRLGEKIPMEVNIHFFEFDGRLTVLSIARNITERKKAEEKMRKSEQRFNRAFHSSPDATCISRLNDGRILDINDNFLKEYGYTREEIIGKTTIELGIWDVESRAKMSQALMAQGFIRDHEIPVTNKEGQKKWLLFSAELGEIDGEPCVISVAKDITERKQMEAQLFQAKERAQVTLHSIGDAVITTDADGRVDYVNPAAQLLTGWAHEEAQGKSLEQVFHIVNEVNGEPIENPVQRCINEGGVIGISPHTLLINRQGKEIAIEDTAAPIRDRDGGIVGVVLVFHDVSHARKMARQLSWQASHDALTGLLNRREFEKHLSQALFTAKEGTGSHVLLYLDLDQFKIVNDTCGHVAGDELLRQLSLIIHERMRESDTLARLGGDEFGVLLEYCPVEKALRIADSLRQVIKDWRFVWEDKTFEIGASIGLVVVDEESGDLGSILSAADMACYAAKDSGRNRVHVFEKDDIGLAQRHGEMQWVSRITSAFEEKRFCLYRQPIVPITPEGGIAEHYEVLIRMKDETDNIVLPGAFMPAAERYGIMPNIDRWVVRTLFAFLDRHFTERRKQNGQPQTKKVDCMYAINLSGATLNDETFLDFVTDQFYISGIPPGAVCFEITETVAISNLQQASQFIKELKSIGCRFSLDDFGSGVSSFSYLKNLPVDYLKIDGGFVKDMVMDPIDMAMVEAINKIGHVMGISTIAEFVETEAILEKLREIGVDYAQGWATGMPHEIETEK</sequence>
<name>A0A4R3XZB4_9PROT</name>
<dbReference type="InterPro" id="IPR035965">
    <property type="entry name" value="PAS-like_dom_sf"/>
</dbReference>
<keyword evidence="1" id="KW-1133">Transmembrane helix</keyword>
<dbReference type="PROSITE" id="PS50883">
    <property type="entry name" value="EAL"/>
    <property type="match status" value="1"/>
</dbReference>
<dbReference type="AlphaFoldDB" id="A0A4R3XZB4"/>
<dbReference type="InterPro" id="IPR043128">
    <property type="entry name" value="Rev_trsase/Diguanyl_cyclase"/>
</dbReference>
<dbReference type="PROSITE" id="PS50887">
    <property type="entry name" value="GGDEF"/>
    <property type="match status" value="1"/>
</dbReference>
<dbReference type="InterPro" id="IPR029787">
    <property type="entry name" value="Nucleotide_cyclase"/>
</dbReference>
<dbReference type="PROSITE" id="PS50112">
    <property type="entry name" value="PAS"/>
    <property type="match status" value="3"/>
</dbReference>
<dbReference type="Pfam" id="PF00990">
    <property type="entry name" value="GGDEF"/>
    <property type="match status" value="1"/>
</dbReference>
<evidence type="ECO:0000313" key="7">
    <source>
        <dbReference type="EMBL" id="TCV84716.1"/>
    </source>
</evidence>
<dbReference type="Pfam" id="PF08448">
    <property type="entry name" value="PAS_4"/>
    <property type="match status" value="1"/>
</dbReference>
<reference evidence="7 8" key="1">
    <citation type="submission" date="2019-03" db="EMBL/GenBank/DDBJ databases">
        <title>Genomic Encyclopedia of Type Strains, Phase IV (KMG-IV): sequencing the most valuable type-strain genomes for metagenomic binning, comparative biology and taxonomic classification.</title>
        <authorList>
            <person name="Goeker M."/>
        </authorList>
    </citation>
    <scope>NUCLEOTIDE SEQUENCE [LARGE SCALE GENOMIC DNA]</scope>
    <source>
        <strain evidence="7 8">DSM 100309</strain>
    </source>
</reference>
<dbReference type="GO" id="GO:0016020">
    <property type="term" value="C:membrane"/>
    <property type="evidence" value="ECO:0007669"/>
    <property type="project" value="InterPro"/>
</dbReference>
<dbReference type="PANTHER" id="PTHR44757:SF4">
    <property type="entry name" value="DIGUANYLATE CYCLASE DGCE-RELATED"/>
    <property type="match status" value="1"/>
</dbReference>
<dbReference type="EMBL" id="SMCO01000011">
    <property type="protein sequence ID" value="TCV84716.1"/>
    <property type="molecule type" value="Genomic_DNA"/>
</dbReference>
<dbReference type="Gene3D" id="3.30.70.270">
    <property type="match status" value="1"/>
</dbReference>
<evidence type="ECO:0000259" key="4">
    <source>
        <dbReference type="PROSITE" id="PS50883"/>
    </source>
</evidence>
<feature type="domain" description="EAL" evidence="4">
    <location>
        <begin position="822"/>
        <end position="1081"/>
    </location>
</feature>
<dbReference type="InterPro" id="IPR000700">
    <property type="entry name" value="PAS-assoc_C"/>
</dbReference>
<evidence type="ECO:0000259" key="6">
    <source>
        <dbReference type="PROSITE" id="PS50887"/>
    </source>
</evidence>
<organism evidence="7 8">
    <name type="scientific">Sulfurirhabdus autotrophica</name>
    <dbReference type="NCBI Taxonomy" id="1706046"/>
    <lineage>
        <taxon>Bacteria</taxon>
        <taxon>Pseudomonadati</taxon>
        <taxon>Pseudomonadota</taxon>
        <taxon>Betaproteobacteria</taxon>
        <taxon>Nitrosomonadales</taxon>
        <taxon>Sulfuricellaceae</taxon>
        <taxon>Sulfurirhabdus</taxon>
    </lineage>
</organism>
<feature type="transmembrane region" description="Helical" evidence="1">
    <location>
        <begin position="6"/>
        <end position="25"/>
    </location>
</feature>
<dbReference type="SUPFAM" id="SSF141868">
    <property type="entry name" value="EAL domain-like"/>
    <property type="match status" value="1"/>
</dbReference>
<dbReference type="NCBIfam" id="TIGR00254">
    <property type="entry name" value="GGDEF"/>
    <property type="match status" value="1"/>
</dbReference>
<feature type="domain" description="PAC" evidence="3">
    <location>
        <begin position="594"/>
        <end position="646"/>
    </location>
</feature>
<keyword evidence="8" id="KW-1185">Reference proteome</keyword>
<dbReference type="RefSeq" id="WP_132920934.1">
    <property type="nucleotide sequence ID" value="NZ_SMCO01000011.1"/>
</dbReference>
<dbReference type="PROSITE" id="PS50113">
    <property type="entry name" value="PAC"/>
    <property type="match status" value="2"/>
</dbReference>
<evidence type="ECO:0000256" key="1">
    <source>
        <dbReference type="SAM" id="Phobius"/>
    </source>
</evidence>
<dbReference type="Gene3D" id="3.30.450.20">
    <property type="entry name" value="PAS domain"/>
    <property type="match status" value="3"/>
</dbReference>
<protein>
    <submittedName>
        <fullName evidence="7">PAS domain S-box-containing protein/diguanylate cyclase (GGDEF)-like protein</fullName>
    </submittedName>
</protein>
<keyword evidence="1" id="KW-0472">Membrane</keyword>
<dbReference type="NCBIfam" id="TIGR00229">
    <property type="entry name" value="sensory_box"/>
    <property type="match status" value="3"/>
</dbReference>
<evidence type="ECO:0000259" key="5">
    <source>
        <dbReference type="PROSITE" id="PS50885"/>
    </source>
</evidence>
<keyword evidence="1" id="KW-0812">Transmembrane</keyword>
<comment type="caution">
    <text evidence="7">The sequence shown here is derived from an EMBL/GenBank/DDBJ whole genome shotgun (WGS) entry which is preliminary data.</text>
</comment>
<dbReference type="InterPro" id="IPR000014">
    <property type="entry name" value="PAS"/>
</dbReference>
<dbReference type="InterPro" id="IPR013656">
    <property type="entry name" value="PAS_4"/>
</dbReference>
<dbReference type="GO" id="GO:0007165">
    <property type="term" value="P:signal transduction"/>
    <property type="evidence" value="ECO:0007669"/>
    <property type="project" value="InterPro"/>
</dbReference>
<dbReference type="SMART" id="SM00086">
    <property type="entry name" value="PAC"/>
    <property type="match status" value="3"/>
</dbReference>
<dbReference type="CDD" id="cd01949">
    <property type="entry name" value="GGDEF"/>
    <property type="match status" value="1"/>
</dbReference>
<feature type="domain" description="HAMP" evidence="5">
    <location>
        <begin position="207"/>
        <end position="259"/>
    </location>
</feature>
<dbReference type="Pfam" id="PF13426">
    <property type="entry name" value="PAS_9"/>
    <property type="match status" value="2"/>
</dbReference>
<dbReference type="Proteomes" id="UP000295367">
    <property type="component" value="Unassembled WGS sequence"/>
</dbReference>
<dbReference type="FunFam" id="3.30.70.270:FF:000001">
    <property type="entry name" value="Diguanylate cyclase domain protein"/>
    <property type="match status" value="1"/>
</dbReference>
<dbReference type="SUPFAM" id="SSF55785">
    <property type="entry name" value="PYP-like sensor domain (PAS domain)"/>
    <property type="match status" value="3"/>
</dbReference>
<dbReference type="PROSITE" id="PS50885">
    <property type="entry name" value="HAMP"/>
    <property type="match status" value="1"/>
</dbReference>
<evidence type="ECO:0000313" key="8">
    <source>
        <dbReference type="Proteomes" id="UP000295367"/>
    </source>
</evidence>
<feature type="domain" description="PAC" evidence="3">
    <location>
        <begin position="465"/>
        <end position="515"/>
    </location>
</feature>
<dbReference type="SMART" id="SM00304">
    <property type="entry name" value="HAMP"/>
    <property type="match status" value="1"/>
</dbReference>
<feature type="domain" description="PAS" evidence="2">
    <location>
        <begin position="516"/>
        <end position="589"/>
    </location>
</feature>
<dbReference type="SMART" id="SM00052">
    <property type="entry name" value="EAL"/>
    <property type="match status" value="1"/>
</dbReference>
<feature type="transmembrane region" description="Helical" evidence="1">
    <location>
        <begin position="187"/>
        <end position="209"/>
    </location>
</feature>
<dbReference type="CDD" id="cd01948">
    <property type="entry name" value="EAL"/>
    <property type="match status" value="1"/>
</dbReference>
<dbReference type="InterPro" id="IPR003660">
    <property type="entry name" value="HAMP_dom"/>
</dbReference>
<dbReference type="InterPro" id="IPR052155">
    <property type="entry name" value="Biofilm_reg_signaling"/>
</dbReference>
<dbReference type="Pfam" id="PF00563">
    <property type="entry name" value="EAL"/>
    <property type="match status" value="1"/>
</dbReference>
<feature type="domain" description="PAS" evidence="2">
    <location>
        <begin position="264"/>
        <end position="328"/>
    </location>
</feature>
<dbReference type="Gene3D" id="6.10.340.10">
    <property type="match status" value="1"/>
</dbReference>
<dbReference type="CDD" id="cd06225">
    <property type="entry name" value="HAMP"/>
    <property type="match status" value="1"/>
</dbReference>
<dbReference type="InterPro" id="IPR000160">
    <property type="entry name" value="GGDEF_dom"/>
</dbReference>
<feature type="domain" description="GGDEF" evidence="6">
    <location>
        <begin position="678"/>
        <end position="811"/>
    </location>
</feature>
<gene>
    <name evidence="7" type="ORF">EDC63_11161</name>
</gene>
<dbReference type="GO" id="GO:0003824">
    <property type="term" value="F:catalytic activity"/>
    <property type="evidence" value="ECO:0007669"/>
    <property type="project" value="UniProtKB-ARBA"/>
</dbReference>
<evidence type="ECO:0000259" key="3">
    <source>
        <dbReference type="PROSITE" id="PS50113"/>
    </source>
</evidence>
<dbReference type="Gene3D" id="3.20.20.450">
    <property type="entry name" value="EAL domain"/>
    <property type="match status" value="1"/>
</dbReference>
<dbReference type="Pfam" id="PF00672">
    <property type="entry name" value="HAMP"/>
    <property type="match status" value="1"/>
</dbReference>
<dbReference type="InterPro" id="IPR035919">
    <property type="entry name" value="EAL_sf"/>
</dbReference>
<dbReference type="OrthoDB" id="9813903at2"/>
<accession>A0A4R3XZB4</accession>
<dbReference type="InterPro" id="IPR001633">
    <property type="entry name" value="EAL_dom"/>
</dbReference>
<evidence type="ECO:0000259" key="2">
    <source>
        <dbReference type="PROSITE" id="PS50112"/>
    </source>
</evidence>
<dbReference type="InterPro" id="IPR001610">
    <property type="entry name" value="PAC"/>
</dbReference>
<feature type="domain" description="PAS" evidence="2">
    <location>
        <begin position="392"/>
        <end position="441"/>
    </location>
</feature>
<dbReference type="SMART" id="SM00091">
    <property type="entry name" value="PAS"/>
    <property type="match status" value="3"/>
</dbReference>
<dbReference type="PANTHER" id="PTHR44757">
    <property type="entry name" value="DIGUANYLATE CYCLASE DGCP"/>
    <property type="match status" value="1"/>
</dbReference>
<proteinExistence type="predicted"/>